<dbReference type="SUPFAM" id="SSF47240">
    <property type="entry name" value="Ferritin-like"/>
    <property type="match status" value="1"/>
</dbReference>
<proteinExistence type="predicted"/>
<evidence type="ECO:0000313" key="7">
    <source>
        <dbReference type="Proteomes" id="UP001496674"/>
    </source>
</evidence>
<keyword evidence="3 5" id="KW-1133">Transmembrane helix</keyword>
<feature type="transmembrane region" description="Helical" evidence="5">
    <location>
        <begin position="261"/>
        <end position="282"/>
    </location>
</feature>
<feature type="transmembrane region" description="Helical" evidence="5">
    <location>
        <begin position="134"/>
        <end position="159"/>
    </location>
</feature>
<dbReference type="InterPro" id="IPR008217">
    <property type="entry name" value="Ccc1_fam"/>
</dbReference>
<keyword evidence="4 5" id="KW-0472">Membrane</keyword>
<dbReference type="InterPro" id="IPR039376">
    <property type="entry name" value="Ferritin_CCC1_N"/>
</dbReference>
<feature type="transmembrane region" description="Helical" evidence="5">
    <location>
        <begin position="202"/>
        <end position="222"/>
    </location>
</feature>
<evidence type="ECO:0000256" key="1">
    <source>
        <dbReference type="ARBA" id="ARBA00004127"/>
    </source>
</evidence>
<evidence type="ECO:0000256" key="5">
    <source>
        <dbReference type="SAM" id="Phobius"/>
    </source>
</evidence>
<gene>
    <name evidence="6" type="ORF">BSYN_24970</name>
</gene>
<feature type="transmembrane region" description="Helical" evidence="5">
    <location>
        <begin position="228"/>
        <end position="249"/>
    </location>
</feature>
<evidence type="ECO:0000256" key="3">
    <source>
        <dbReference type="ARBA" id="ARBA00022989"/>
    </source>
</evidence>
<dbReference type="CDD" id="cd01044">
    <property type="entry name" value="Ferritin_CCC1_N"/>
    <property type="match status" value="1"/>
</dbReference>
<evidence type="ECO:0000313" key="6">
    <source>
        <dbReference type="EMBL" id="BEH00233.1"/>
    </source>
</evidence>
<keyword evidence="7" id="KW-1185">Reference proteome</keyword>
<dbReference type="RefSeq" id="WP_353331399.1">
    <property type="nucleotide sequence ID" value="NZ_AP028055.1"/>
</dbReference>
<name>A0ABN6Z923_9BACE</name>
<dbReference type="InterPro" id="IPR009078">
    <property type="entry name" value="Ferritin-like_SF"/>
</dbReference>
<accession>A0ABN6Z923</accession>
<comment type="subcellular location">
    <subcellularLocation>
        <location evidence="1">Endomembrane system</location>
        <topology evidence="1">Multi-pass membrane protein</topology>
    </subcellularLocation>
</comment>
<dbReference type="Proteomes" id="UP001496674">
    <property type="component" value="Chromosome"/>
</dbReference>
<dbReference type="EMBL" id="AP028055">
    <property type="protein sequence ID" value="BEH00233.1"/>
    <property type="molecule type" value="Genomic_DNA"/>
</dbReference>
<organism evidence="6 7">
    <name type="scientific">Bacteroides sedimenti</name>
    <dbReference type="NCBI Taxonomy" id="2136147"/>
    <lineage>
        <taxon>Bacteria</taxon>
        <taxon>Pseudomonadati</taxon>
        <taxon>Bacteroidota</taxon>
        <taxon>Bacteroidia</taxon>
        <taxon>Bacteroidales</taxon>
        <taxon>Bacteroidaceae</taxon>
        <taxon>Bacteroides</taxon>
    </lineage>
</organism>
<dbReference type="CDD" id="cd02431">
    <property type="entry name" value="Ferritin_CCC1_C"/>
    <property type="match status" value="1"/>
</dbReference>
<protein>
    <submittedName>
        <fullName evidence="6">Membrane protein</fullName>
    </submittedName>
</protein>
<evidence type="ECO:0000256" key="4">
    <source>
        <dbReference type="ARBA" id="ARBA00023136"/>
    </source>
</evidence>
<keyword evidence="2 5" id="KW-0812">Transmembrane</keyword>
<dbReference type="Pfam" id="PF01988">
    <property type="entry name" value="VIT1"/>
    <property type="match status" value="1"/>
</dbReference>
<reference evidence="6 7" key="1">
    <citation type="submission" date="2023-04" db="EMBL/GenBank/DDBJ databases">
        <title>Draft genome sequence of acteroides sedimenti strain YN3PY1.</title>
        <authorList>
            <person name="Yoshida N."/>
        </authorList>
    </citation>
    <scope>NUCLEOTIDE SEQUENCE [LARGE SCALE GENOMIC DNA]</scope>
    <source>
        <strain evidence="6 7">YN3PY1</strain>
    </source>
</reference>
<feature type="transmembrane region" description="Helical" evidence="5">
    <location>
        <begin position="165"/>
        <end position="182"/>
    </location>
</feature>
<evidence type="ECO:0000256" key="2">
    <source>
        <dbReference type="ARBA" id="ARBA00022692"/>
    </source>
</evidence>
<sequence length="290" mass="32296">MDIDNTTKSEFIRFQRNEITESFVYKRLASIENNEANRAVLLSIAAEESAHARIFNKYTDVTPLPNKWKIFKYYWLARIFGLTFAIKLMEGGEASAHKMYGEYAEFSDLQRLAQEEEMHEKRLIGMINEERLEYMGSVVLGLNDALVEFTGALAGFTLALSDSKLIALTGSITGIAAALSMASSEYLSTKSENGNDKHPVKAAVYTGFAYIVTVVSLVLPFILLSNVFIALGIMLIVALSIIGIFNYYYSVARSESFKKRFTEMAVLSFGVATVSFFIGYALKVFTGVET</sequence>